<reference evidence="3 4" key="1">
    <citation type="submission" date="2020-08" db="EMBL/GenBank/DDBJ databases">
        <title>Genome sequence of Sphingomonas daechungensis KACC 18115T.</title>
        <authorList>
            <person name="Hyun D.-W."/>
            <person name="Bae J.-W."/>
        </authorList>
    </citation>
    <scope>NUCLEOTIDE SEQUENCE [LARGE SCALE GENOMIC DNA]</scope>
    <source>
        <strain evidence="3 4">KACC 18115</strain>
    </source>
</reference>
<sequence length="204" mass="22328">MLTAAVLLFAAPQYLSGRIVRQGMLNDPHILVEASDALRDAQYKPTLDASRGLIETPFASSWKGSSKPKVTLVEFYDYACPYCKASNPHVDQLVRENPDLRVVYRELPILGDNSVAAARLSLAASKAGRFQQFHDALYAAGRPAPRQILRPRARRRSIPSPSTTRQSRPNSGRTSRSPVNSVRREHLCSSLVTACSAAPSATTP</sequence>
<evidence type="ECO:0000256" key="1">
    <source>
        <dbReference type="SAM" id="MobiDB-lite"/>
    </source>
</evidence>
<feature type="compositionally biased region" description="Polar residues" evidence="1">
    <location>
        <begin position="170"/>
        <end position="180"/>
    </location>
</feature>
<dbReference type="Pfam" id="PF01323">
    <property type="entry name" value="DSBA"/>
    <property type="match status" value="1"/>
</dbReference>
<accession>A0ABX6T0Q4</accession>
<dbReference type="Gene3D" id="3.40.30.10">
    <property type="entry name" value="Glutaredoxin"/>
    <property type="match status" value="1"/>
</dbReference>
<evidence type="ECO:0000259" key="2">
    <source>
        <dbReference type="PROSITE" id="PS51352"/>
    </source>
</evidence>
<dbReference type="EMBL" id="CP060780">
    <property type="protein sequence ID" value="QNP43096.1"/>
    <property type="molecule type" value="Genomic_DNA"/>
</dbReference>
<evidence type="ECO:0000313" key="3">
    <source>
        <dbReference type="EMBL" id="QNP43096.1"/>
    </source>
</evidence>
<keyword evidence="4" id="KW-1185">Reference proteome</keyword>
<gene>
    <name evidence="3" type="ORF">H9L15_14225</name>
</gene>
<name>A0ABX6T0Q4_9SPHN</name>
<dbReference type="InterPro" id="IPR001853">
    <property type="entry name" value="DSBA-like_thioredoxin_dom"/>
</dbReference>
<dbReference type="PROSITE" id="PS51352">
    <property type="entry name" value="THIOREDOXIN_2"/>
    <property type="match status" value="1"/>
</dbReference>
<feature type="domain" description="Thioredoxin" evidence="2">
    <location>
        <begin position="32"/>
        <end position="172"/>
    </location>
</feature>
<protein>
    <submittedName>
        <fullName evidence="3">Thioredoxin domain-containing protein</fullName>
    </submittedName>
</protein>
<feature type="compositionally biased region" description="Low complexity" evidence="1">
    <location>
        <begin position="158"/>
        <end position="169"/>
    </location>
</feature>
<dbReference type="InterPro" id="IPR036249">
    <property type="entry name" value="Thioredoxin-like_sf"/>
</dbReference>
<dbReference type="InterPro" id="IPR013766">
    <property type="entry name" value="Thioredoxin_domain"/>
</dbReference>
<evidence type="ECO:0000313" key="4">
    <source>
        <dbReference type="Proteomes" id="UP000516134"/>
    </source>
</evidence>
<dbReference type="Proteomes" id="UP000516134">
    <property type="component" value="Chromosome"/>
</dbReference>
<organism evidence="3 4">
    <name type="scientific">Sphingomonas daechungensis</name>
    <dbReference type="NCBI Taxonomy" id="1176646"/>
    <lineage>
        <taxon>Bacteria</taxon>
        <taxon>Pseudomonadati</taxon>
        <taxon>Pseudomonadota</taxon>
        <taxon>Alphaproteobacteria</taxon>
        <taxon>Sphingomonadales</taxon>
        <taxon>Sphingomonadaceae</taxon>
        <taxon>Sphingomonas</taxon>
    </lineage>
</organism>
<dbReference type="SUPFAM" id="SSF52833">
    <property type="entry name" value="Thioredoxin-like"/>
    <property type="match status" value="1"/>
</dbReference>
<proteinExistence type="predicted"/>
<feature type="region of interest" description="Disordered" evidence="1">
    <location>
        <begin position="150"/>
        <end position="183"/>
    </location>
</feature>